<feature type="transmembrane region" description="Helical" evidence="2">
    <location>
        <begin position="279"/>
        <end position="299"/>
    </location>
</feature>
<feature type="domain" description="Acyltransferase 3" evidence="3">
    <location>
        <begin position="22"/>
        <end position="364"/>
    </location>
</feature>
<comment type="caution">
    <text evidence="4">The sequence shown here is derived from an EMBL/GenBank/DDBJ whole genome shotgun (WGS) entry which is preliminary data.</text>
</comment>
<gene>
    <name evidence="4" type="ORF">LX13_002210</name>
</gene>
<feature type="transmembrane region" description="Helical" evidence="2">
    <location>
        <begin position="99"/>
        <end position="117"/>
    </location>
</feature>
<keyword evidence="5" id="KW-1185">Reference proteome</keyword>
<feature type="transmembrane region" description="Helical" evidence="2">
    <location>
        <begin position="218"/>
        <end position="236"/>
    </location>
</feature>
<accession>A0ABT1HDQ8</accession>
<dbReference type="InterPro" id="IPR002656">
    <property type="entry name" value="Acyl_transf_3_dom"/>
</dbReference>
<dbReference type="GO" id="GO:0016746">
    <property type="term" value="F:acyltransferase activity"/>
    <property type="evidence" value="ECO:0007669"/>
    <property type="project" value="UniProtKB-KW"/>
</dbReference>
<feature type="region of interest" description="Disordered" evidence="1">
    <location>
        <begin position="377"/>
        <end position="412"/>
    </location>
</feature>
<sequence>MVTSAGADDRLRAAPHRPGFIPALEGMRALAAIGVLTTHVAFQTRSVDGSVLGAVWGRLDLAVALFFALSGFLLWRPHAAAARGGPAAPGFRRYLRHRVVRIWPAYLVVVVFVLVLLPDARGATPTVWLANLFIAQIYVPLSLTLGMTQMWTLSVEVSFYALLPLIAFAVVRLRGDRARLRIPLLLAAATISLSWGWIADALPLAAGVAPKNWLPGHLPWFVVGMVMAEMAAAPTRGRIATWIAGHRVAMSVVVVLAYAAACTPIAGPTGLAEVSSAQFAVKIVLGAIVGFGLLAPIVLRPAGRFRFLDSAVMQALGRWSYAIFIWHLAVLSAVFSLFGFGVFGGSMWAVWLLTLLITIGVAAASYGLIEEPARRAMRDAERRRSERRQAATDRDAGSAPAATSVSAARAGS</sequence>
<evidence type="ECO:0000259" key="3">
    <source>
        <dbReference type="Pfam" id="PF01757"/>
    </source>
</evidence>
<evidence type="ECO:0000256" key="1">
    <source>
        <dbReference type="SAM" id="MobiDB-lite"/>
    </source>
</evidence>
<dbReference type="InterPro" id="IPR050879">
    <property type="entry name" value="Acyltransferase_3"/>
</dbReference>
<keyword evidence="2" id="KW-0472">Membrane</keyword>
<keyword evidence="4" id="KW-0012">Acyltransferase</keyword>
<reference evidence="4 5" key="1">
    <citation type="submission" date="2022-06" db="EMBL/GenBank/DDBJ databases">
        <title>Genomic Encyclopedia of Archaeal and Bacterial Type Strains, Phase II (KMG-II): from individual species to whole genera.</title>
        <authorList>
            <person name="Goeker M."/>
        </authorList>
    </citation>
    <scope>NUCLEOTIDE SEQUENCE [LARGE SCALE GENOMIC DNA]</scope>
    <source>
        <strain evidence="4 5">DSM 44693</strain>
    </source>
</reference>
<dbReference type="Proteomes" id="UP001206895">
    <property type="component" value="Unassembled WGS sequence"/>
</dbReference>
<feature type="transmembrane region" description="Helical" evidence="2">
    <location>
        <begin position="319"/>
        <end position="342"/>
    </location>
</feature>
<organism evidence="4 5">
    <name type="scientific">Williamsia maris</name>
    <dbReference type="NCBI Taxonomy" id="72806"/>
    <lineage>
        <taxon>Bacteria</taxon>
        <taxon>Bacillati</taxon>
        <taxon>Actinomycetota</taxon>
        <taxon>Actinomycetes</taxon>
        <taxon>Mycobacteriales</taxon>
        <taxon>Nocardiaceae</taxon>
        <taxon>Williamsia</taxon>
    </lineage>
</organism>
<feature type="compositionally biased region" description="Basic and acidic residues" evidence="1">
    <location>
        <begin position="377"/>
        <end position="396"/>
    </location>
</feature>
<dbReference type="PANTHER" id="PTHR23028">
    <property type="entry name" value="ACETYLTRANSFERASE"/>
    <property type="match status" value="1"/>
</dbReference>
<keyword evidence="2" id="KW-0812">Transmembrane</keyword>
<feature type="compositionally biased region" description="Low complexity" evidence="1">
    <location>
        <begin position="397"/>
        <end position="412"/>
    </location>
</feature>
<keyword evidence="4" id="KW-0808">Transferase</keyword>
<evidence type="ECO:0000313" key="4">
    <source>
        <dbReference type="EMBL" id="MCP2176391.1"/>
    </source>
</evidence>
<protein>
    <submittedName>
        <fullName evidence="4">Peptidoglycan/LPS O-acetylase OafA/YrhL, contains acyltransferase and SGNH-hydrolase domains</fullName>
    </submittedName>
</protein>
<feature type="transmembrane region" description="Helical" evidence="2">
    <location>
        <begin position="180"/>
        <end position="198"/>
    </location>
</feature>
<evidence type="ECO:0000256" key="2">
    <source>
        <dbReference type="SAM" id="Phobius"/>
    </source>
</evidence>
<feature type="transmembrane region" description="Helical" evidence="2">
    <location>
        <begin position="20"/>
        <end position="42"/>
    </location>
</feature>
<dbReference type="Pfam" id="PF01757">
    <property type="entry name" value="Acyl_transf_3"/>
    <property type="match status" value="1"/>
</dbReference>
<feature type="transmembrane region" description="Helical" evidence="2">
    <location>
        <begin position="248"/>
        <end position="267"/>
    </location>
</feature>
<dbReference type="PANTHER" id="PTHR23028:SF53">
    <property type="entry name" value="ACYL_TRANSF_3 DOMAIN-CONTAINING PROTEIN"/>
    <property type="match status" value="1"/>
</dbReference>
<dbReference type="EMBL" id="JAMTCJ010000002">
    <property type="protein sequence ID" value="MCP2176391.1"/>
    <property type="molecule type" value="Genomic_DNA"/>
</dbReference>
<feature type="transmembrane region" description="Helical" evidence="2">
    <location>
        <begin position="157"/>
        <end position="173"/>
    </location>
</feature>
<keyword evidence="2" id="KW-1133">Transmembrane helix</keyword>
<proteinExistence type="predicted"/>
<name>A0ABT1HDQ8_9NOCA</name>
<feature type="transmembrane region" description="Helical" evidence="2">
    <location>
        <begin position="54"/>
        <end position="75"/>
    </location>
</feature>
<feature type="transmembrane region" description="Helical" evidence="2">
    <location>
        <begin position="348"/>
        <end position="369"/>
    </location>
</feature>
<evidence type="ECO:0000313" key="5">
    <source>
        <dbReference type="Proteomes" id="UP001206895"/>
    </source>
</evidence>